<dbReference type="PANTHER" id="PTHR31468:SF2">
    <property type="entry name" value="1,3-BETA-GLUCANOSYLTRANSFERASE GAS1"/>
    <property type="match status" value="1"/>
</dbReference>
<keyword evidence="3" id="KW-0732">Signal</keyword>
<proteinExistence type="inferred from homology"/>
<gene>
    <name evidence="7" type="ORF">BDY17DRAFT_310591</name>
</gene>
<keyword evidence="6" id="KW-0472">Membrane</keyword>
<dbReference type="AlphaFoldDB" id="A0A6A6PV17"/>
<evidence type="ECO:0000313" key="7">
    <source>
        <dbReference type="EMBL" id="KAF2483616.1"/>
    </source>
</evidence>
<dbReference type="Pfam" id="PF03198">
    <property type="entry name" value="Glyco_hydro_72"/>
    <property type="match status" value="1"/>
</dbReference>
<keyword evidence="6" id="KW-0336">GPI-anchor</keyword>
<dbReference type="GO" id="GO:0098552">
    <property type="term" value="C:side of membrane"/>
    <property type="evidence" value="ECO:0007669"/>
    <property type="project" value="UniProtKB-KW"/>
</dbReference>
<evidence type="ECO:0000313" key="8">
    <source>
        <dbReference type="Proteomes" id="UP000799767"/>
    </source>
</evidence>
<evidence type="ECO:0000256" key="5">
    <source>
        <dbReference type="ARBA" id="ARBA00023180"/>
    </source>
</evidence>
<evidence type="ECO:0000256" key="3">
    <source>
        <dbReference type="ARBA" id="ARBA00022729"/>
    </source>
</evidence>
<dbReference type="EC" id="2.4.1.-" evidence="6"/>
<dbReference type="GO" id="GO:0031505">
    <property type="term" value="P:fungal-type cell wall organization"/>
    <property type="evidence" value="ECO:0007669"/>
    <property type="project" value="TreeGrafter"/>
</dbReference>
<dbReference type="InterPro" id="IPR017853">
    <property type="entry name" value="GH"/>
</dbReference>
<keyword evidence="5" id="KW-0325">Glycoprotein</keyword>
<dbReference type="Gene3D" id="3.20.20.80">
    <property type="entry name" value="Glycosidases"/>
    <property type="match status" value="1"/>
</dbReference>
<reference evidence="7" key="1">
    <citation type="journal article" date="2020" name="Stud. Mycol.">
        <title>101 Dothideomycetes genomes: a test case for predicting lifestyles and emergence of pathogens.</title>
        <authorList>
            <person name="Haridas S."/>
            <person name="Albert R."/>
            <person name="Binder M."/>
            <person name="Bloem J."/>
            <person name="Labutti K."/>
            <person name="Salamov A."/>
            <person name="Andreopoulos B."/>
            <person name="Baker S."/>
            <person name="Barry K."/>
            <person name="Bills G."/>
            <person name="Bluhm B."/>
            <person name="Cannon C."/>
            <person name="Castanera R."/>
            <person name="Culley D."/>
            <person name="Daum C."/>
            <person name="Ezra D."/>
            <person name="Gonzalez J."/>
            <person name="Henrissat B."/>
            <person name="Kuo A."/>
            <person name="Liang C."/>
            <person name="Lipzen A."/>
            <person name="Lutzoni F."/>
            <person name="Magnuson J."/>
            <person name="Mondo S."/>
            <person name="Nolan M."/>
            <person name="Ohm R."/>
            <person name="Pangilinan J."/>
            <person name="Park H.-J."/>
            <person name="Ramirez L."/>
            <person name="Alfaro M."/>
            <person name="Sun H."/>
            <person name="Tritt A."/>
            <person name="Yoshinaga Y."/>
            <person name="Zwiers L.-H."/>
            <person name="Turgeon B."/>
            <person name="Goodwin S."/>
            <person name="Spatafora J."/>
            <person name="Crous P."/>
            <person name="Grigoriev I."/>
        </authorList>
    </citation>
    <scope>NUCLEOTIDE SEQUENCE</scope>
    <source>
        <strain evidence="7">CBS 113389</strain>
    </source>
</reference>
<organism evidence="7 8">
    <name type="scientific">Neohortaea acidophila</name>
    <dbReference type="NCBI Taxonomy" id="245834"/>
    <lineage>
        <taxon>Eukaryota</taxon>
        <taxon>Fungi</taxon>
        <taxon>Dikarya</taxon>
        <taxon>Ascomycota</taxon>
        <taxon>Pezizomycotina</taxon>
        <taxon>Dothideomycetes</taxon>
        <taxon>Dothideomycetidae</taxon>
        <taxon>Mycosphaerellales</taxon>
        <taxon>Teratosphaeriaceae</taxon>
        <taxon>Neohortaea</taxon>
    </lineage>
</organism>
<keyword evidence="6 7" id="KW-0808">Transferase</keyword>
<dbReference type="GO" id="GO:0071970">
    <property type="term" value="P:fungal-type cell wall (1-&gt;3)-beta-D-glucan biosynthetic process"/>
    <property type="evidence" value="ECO:0007669"/>
    <property type="project" value="TreeGrafter"/>
</dbReference>
<dbReference type="Proteomes" id="UP000799767">
    <property type="component" value="Unassembled WGS sequence"/>
</dbReference>
<dbReference type="GO" id="GO:0042124">
    <property type="term" value="F:1,3-beta-glucanosyltransferase activity"/>
    <property type="evidence" value="ECO:0007669"/>
    <property type="project" value="TreeGrafter"/>
</dbReference>
<dbReference type="InterPro" id="IPR004886">
    <property type="entry name" value="Glucanosyltransferase"/>
</dbReference>
<protein>
    <recommendedName>
        <fullName evidence="6">1,3-beta-glucanosyltransferase</fullName>
        <ecNumber evidence="6">2.4.1.-</ecNumber>
    </recommendedName>
</protein>
<comment type="similarity">
    <text evidence="2 6">Belongs to the glycosyl hydrolase 72 family.</text>
</comment>
<comment type="subcellular location">
    <subcellularLocation>
        <location evidence="1 6">Cell membrane</location>
        <topology evidence="1 6">Lipid-anchor</topology>
        <topology evidence="1 6">GPI-anchor</topology>
    </subcellularLocation>
</comment>
<dbReference type="RefSeq" id="XP_033590186.1">
    <property type="nucleotide sequence ID" value="XM_033735456.1"/>
</dbReference>
<dbReference type="GeneID" id="54476458"/>
<comment type="function">
    <text evidence="6">Splits internally a 1,3-beta-glucan molecule and transfers the newly generated reducing end (the donor) to the non-reducing end of another 1,3-beta-glucan molecule (the acceptor) forming a 1,3-beta linkage, resulting in the elongation of 1,3-beta-glucan chains in the cell wall.</text>
</comment>
<keyword evidence="4" id="KW-1015">Disulfide bond</keyword>
<dbReference type="EMBL" id="MU001635">
    <property type="protein sequence ID" value="KAF2483616.1"/>
    <property type="molecule type" value="Genomic_DNA"/>
</dbReference>
<dbReference type="PANTHER" id="PTHR31468">
    <property type="entry name" value="1,3-BETA-GLUCANOSYLTRANSFERASE GAS1"/>
    <property type="match status" value="1"/>
</dbReference>
<keyword evidence="8" id="KW-1185">Reference proteome</keyword>
<sequence>MEKMEQLREALPPIPATEPIYTRGNHFYQGNQRFMIRGICYYSPEDHPEHLTGDMLDDEHLDDLRRDIANFRELGLNTIQVSHLRPAQDHSKAMHLLRDAGIYVLVKLADDGIVAPTPRQAHGLPPFNPNFNTARHYPTHTLECALRLASQFAHHPNTLAFTISGSALRVPATTKIAEVIRALLADTKHYLRLQPSPRRIPVGVSLSDNLSLALLSQTYFLAGPAETRADFLALDSWGWMGARSSFSVSGWKNMIDRLAGLPAPMLLGAFGTPTPEKPRAWTEILSLYSPDMTGVFSGGCVHRYAQRRGSDWYDTMYAVVEVVEGSEGREVVKKKEFGTLKERFRTVDARRAEETWGAGVARKDFEAWRGEFPAKSINQWYATEHIPRFAGDWSALVKEIEEAREWVFVEKSAAA</sequence>
<evidence type="ECO:0000256" key="6">
    <source>
        <dbReference type="RuleBase" id="RU361209"/>
    </source>
</evidence>
<evidence type="ECO:0000256" key="2">
    <source>
        <dbReference type="ARBA" id="ARBA00007528"/>
    </source>
</evidence>
<accession>A0A6A6PV17</accession>
<dbReference type="OrthoDB" id="1055148at2759"/>
<evidence type="ECO:0000256" key="1">
    <source>
        <dbReference type="ARBA" id="ARBA00004609"/>
    </source>
</evidence>
<name>A0A6A6PV17_9PEZI</name>
<dbReference type="SUPFAM" id="SSF51445">
    <property type="entry name" value="(Trans)glycosidases"/>
    <property type="match status" value="1"/>
</dbReference>
<keyword evidence="6" id="KW-0449">Lipoprotein</keyword>
<dbReference type="GO" id="GO:0005886">
    <property type="term" value="C:plasma membrane"/>
    <property type="evidence" value="ECO:0007669"/>
    <property type="project" value="UniProtKB-SubCell"/>
</dbReference>
<evidence type="ECO:0000256" key="4">
    <source>
        <dbReference type="ARBA" id="ARBA00023157"/>
    </source>
</evidence>